<feature type="transmembrane region" description="Helical" evidence="9">
    <location>
        <begin position="7"/>
        <end position="29"/>
    </location>
</feature>
<evidence type="ECO:0000256" key="1">
    <source>
        <dbReference type="ARBA" id="ARBA00004127"/>
    </source>
</evidence>
<dbReference type="PANTHER" id="PTHR14568:SF8">
    <property type="entry name" value="EXPERA DOMAIN-CONTAINING PROTEIN"/>
    <property type="match status" value="1"/>
</dbReference>
<keyword evidence="3" id="KW-0677">Repeat</keyword>
<dbReference type="InterPro" id="IPR047195">
    <property type="entry name" value="TM6SF1-like"/>
</dbReference>
<dbReference type="KEGG" id="cvn:111131815"/>
<evidence type="ECO:0000256" key="5">
    <source>
        <dbReference type="ARBA" id="ARBA00023136"/>
    </source>
</evidence>
<sequence>METKGTLVVLFASILSVPIAYFVNLIPGISEKPVAIFIIGLSCLLVAFLIPALAKVYKLVKNDDPLYYAMSILTFAAVIDFTIALENDGIVHSVMAFYFVSGEPYLKSGHGSGINYHDGIIHFACYIIILLAIDNRKNYREVGLYWGGSIINSLIVLMIGGAVGMHGAKWSMLLNVIYMVLPIWITKKVLDKPSNMKVISADESILKRPVDIISICLLLSTMFIYIYRGLAALGCNSEITKNLVQKYEPYITDPLAFPKIQMVTYLFYFVPFCAFASYSLFNAPAKKWFLDWLIIYAGATLNGQIPYIFGSLHHLTPSKYRLPKTPEAQWAFWTQNVFLLIVPQVLLIYYYCANSKGEKKGYSSNGSPKTPSRKPEIKARSPSGYNLRNRSVPKELE</sequence>
<dbReference type="GeneID" id="111131815"/>
<feature type="transmembrane region" description="Helical" evidence="9">
    <location>
        <begin position="170"/>
        <end position="190"/>
    </location>
</feature>
<gene>
    <name evidence="12" type="primary">LOC111131815</name>
</gene>
<evidence type="ECO:0000256" key="9">
    <source>
        <dbReference type="SAM" id="Phobius"/>
    </source>
</evidence>
<dbReference type="Pfam" id="PF26083">
    <property type="entry name" value="TM_Tm6sf2"/>
    <property type="match status" value="1"/>
</dbReference>
<protein>
    <submittedName>
        <fullName evidence="12">Transmembrane 6 superfamily member 1-like</fullName>
    </submittedName>
</protein>
<feature type="transmembrane region" description="Helical" evidence="9">
    <location>
        <begin position="330"/>
        <end position="352"/>
    </location>
</feature>
<feature type="domain" description="EXPERA" evidence="10">
    <location>
        <begin position="63"/>
        <end position="186"/>
    </location>
</feature>
<evidence type="ECO:0000256" key="6">
    <source>
        <dbReference type="ARBA" id="ARBA00034760"/>
    </source>
</evidence>
<keyword evidence="4 7" id="KW-1133">Transmembrane helix</keyword>
<feature type="region of interest" description="Disordered" evidence="8">
    <location>
        <begin position="357"/>
        <end position="397"/>
    </location>
</feature>
<dbReference type="GO" id="GO:0016020">
    <property type="term" value="C:membrane"/>
    <property type="evidence" value="ECO:0007669"/>
    <property type="project" value="UniProtKB-UniRule"/>
</dbReference>
<dbReference type="AlphaFoldDB" id="A0A8B8E4X6"/>
<dbReference type="OrthoDB" id="8181520at2759"/>
<evidence type="ECO:0000313" key="11">
    <source>
        <dbReference type="Proteomes" id="UP000694844"/>
    </source>
</evidence>
<feature type="transmembrane region" description="Helical" evidence="9">
    <location>
        <begin position="288"/>
        <end position="310"/>
    </location>
</feature>
<feature type="transmembrane region" description="Helical" evidence="9">
    <location>
        <begin position="66"/>
        <end position="85"/>
    </location>
</feature>
<keyword evidence="2 7" id="KW-0812">Transmembrane</keyword>
<dbReference type="PANTHER" id="PTHR14568">
    <property type="entry name" value="TRANSMEMBRANE SUPERFAMILY 6 MEMBER 1/2"/>
    <property type="match status" value="1"/>
</dbReference>
<accession>A0A8B8E4X6</accession>
<feature type="transmembrane region" description="Helical" evidence="9">
    <location>
        <begin position="262"/>
        <end position="281"/>
    </location>
</feature>
<dbReference type="GO" id="GO:0012505">
    <property type="term" value="C:endomembrane system"/>
    <property type="evidence" value="ECO:0007669"/>
    <property type="project" value="UniProtKB-SubCell"/>
</dbReference>
<dbReference type="CDD" id="cd21106">
    <property type="entry name" value="TM6SF1-like"/>
    <property type="match status" value="1"/>
</dbReference>
<keyword evidence="11" id="KW-1185">Reference proteome</keyword>
<feature type="transmembrane region" description="Helical" evidence="9">
    <location>
        <begin position="145"/>
        <end position="164"/>
    </location>
</feature>
<name>A0A8B8E4X6_CRAVI</name>
<feature type="transmembrane region" description="Helical" evidence="9">
    <location>
        <begin position="114"/>
        <end position="133"/>
    </location>
</feature>
<comment type="subcellular location">
    <subcellularLocation>
        <location evidence="1">Endomembrane system</location>
        <topology evidence="1">Multi-pass membrane protein</topology>
    </subcellularLocation>
</comment>
<evidence type="ECO:0000256" key="7">
    <source>
        <dbReference type="PROSITE-ProRule" id="PRU01087"/>
    </source>
</evidence>
<feature type="transmembrane region" description="Helical" evidence="9">
    <location>
        <begin position="35"/>
        <end position="54"/>
    </location>
</feature>
<keyword evidence="5 7" id="KW-0472">Membrane</keyword>
<dbReference type="InterPro" id="IPR033118">
    <property type="entry name" value="EXPERA"/>
</dbReference>
<dbReference type="RefSeq" id="XP_022335240.1">
    <property type="nucleotide sequence ID" value="XM_022479532.1"/>
</dbReference>
<comment type="similarity">
    <text evidence="6">Belongs to the TM6SF family.</text>
</comment>
<evidence type="ECO:0000256" key="8">
    <source>
        <dbReference type="SAM" id="MobiDB-lite"/>
    </source>
</evidence>
<proteinExistence type="inferred from homology"/>
<evidence type="ECO:0000259" key="10">
    <source>
        <dbReference type="PROSITE" id="PS51751"/>
    </source>
</evidence>
<feature type="transmembrane region" description="Helical" evidence="9">
    <location>
        <begin position="210"/>
        <end position="227"/>
    </location>
</feature>
<reference evidence="12" key="1">
    <citation type="submission" date="2025-08" db="UniProtKB">
        <authorList>
            <consortium name="RefSeq"/>
        </authorList>
    </citation>
    <scope>IDENTIFICATION</scope>
    <source>
        <tissue evidence="12">Whole sample</tissue>
    </source>
</reference>
<dbReference type="InterPro" id="IPR059044">
    <property type="entry name" value="TM_Tm6sf1/2"/>
</dbReference>
<evidence type="ECO:0000256" key="2">
    <source>
        <dbReference type="ARBA" id="ARBA00022692"/>
    </source>
</evidence>
<evidence type="ECO:0000256" key="4">
    <source>
        <dbReference type="ARBA" id="ARBA00022989"/>
    </source>
</evidence>
<evidence type="ECO:0000313" key="12">
    <source>
        <dbReference type="RefSeq" id="XP_022335240.1"/>
    </source>
</evidence>
<organism evidence="11 12">
    <name type="scientific">Crassostrea virginica</name>
    <name type="common">Eastern oyster</name>
    <dbReference type="NCBI Taxonomy" id="6565"/>
    <lineage>
        <taxon>Eukaryota</taxon>
        <taxon>Metazoa</taxon>
        <taxon>Spiralia</taxon>
        <taxon>Lophotrochozoa</taxon>
        <taxon>Mollusca</taxon>
        <taxon>Bivalvia</taxon>
        <taxon>Autobranchia</taxon>
        <taxon>Pteriomorphia</taxon>
        <taxon>Ostreida</taxon>
        <taxon>Ostreoidea</taxon>
        <taxon>Ostreidae</taxon>
        <taxon>Crassostrea</taxon>
    </lineage>
</organism>
<evidence type="ECO:0000256" key="3">
    <source>
        <dbReference type="ARBA" id="ARBA00022737"/>
    </source>
</evidence>
<dbReference type="Proteomes" id="UP000694844">
    <property type="component" value="Chromosome 4"/>
</dbReference>
<dbReference type="PROSITE" id="PS51751">
    <property type="entry name" value="EXPERA"/>
    <property type="match status" value="2"/>
</dbReference>
<feature type="domain" description="EXPERA" evidence="10">
    <location>
        <begin position="210"/>
        <end position="347"/>
    </location>
</feature>